<evidence type="ECO:0000313" key="1">
    <source>
        <dbReference type="EMBL" id="SDH08974.1"/>
    </source>
</evidence>
<dbReference type="Proteomes" id="UP000198956">
    <property type="component" value="Unassembled WGS sequence"/>
</dbReference>
<name>A0A1G7ZJX5_ANETH</name>
<dbReference type="EMBL" id="FNDE01000011">
    <property type="protein sequence ID" value="SDH08974.1"/>
    <property type="molecule type" value="Genomic_DNA"/>
</dbReference>
<proteinExistence type="predicted"/>
<gene>
    <name evidence="1" type="ORF">SAMN04489735_101111</name>
</gene>
<sequence>MKGVNRMAKIAVENTLTDVKQYLESQGHQVVAMNEANIAGCDCCVVSGQDINLMGMADMLTKASVINAQGMTAEEVLEAVNRNIQR</sequence>
<evidence type="ECO:0000313" key="2">
    <source>
        <dbReference type="Proteomes" id="UP000198956"/>
    </source>
</evidence>
<dbReference type="InterPro" id="IPR005370">
    <property type="entry name" value="UPF0180"/>
</dbReference>
<dbReference type="AlphaFoldDB" id="A0A1G7ZJX5"/>
<dbReference type="Pfam" id="PF03698">
    <property type="entry name" value="UPF0180"/>
    <property type="match status" value="1"/>
</dbReference>
<protein>
    <submittedName>
        <fullName evidence="1">Uncharacterized protein family (UPF0180)</fullName>
    </submittedName>
</protein>
<reference evidence="1 2" key="1">
    <citation type="submission" date="2016-10" db="EMBL/GenBank/DDBJ databases">
        <authorList>
            <person name="de Groot N.N."/>
        </authorList>
    </citation>
    <scope>NUCLEOTIDE SEQUENCE [LARGE SCALE GENOMIC DNA]</scope>
    <source>
        <strain evidence="1 2">L 420-91</strain>
    </source>
</reference>
<accession>A0A1G7ZJX5</accession>
<organism evidence="1 2">
    <name type="scientific">Aneurinibacillus thermoaerophilus</name>
    <dbReference type="NCBI Taxonomy" id="143495"/>
    <lineage>
        <taxon>Bacteria</taxon>
        <taxon>Bacillati</taxon>
        <taxon>Bacillota</taxon>
        <taxon>Bacilli</taxon>
        <taxon>Bacillales</taxon>
        <taxon>Paenibacillaceae</taxon>
        <taxon>Aneurinibacillus group</taxon>
        <taxon>Aneurinibacillus</taxon>
    </lineage>
</organism>